<protein>
    <submittedName>
        <fullName evidence="1">DUF3083 family protein</fullName>
    </submittedName>
</protein>
<comment type="caution">
    <text evidence="1">The sequence shown here is derived from an EMBL/GenBank/DDBJ whole genome shotgun (WGS) entry which is preliminary data.</text>
</comment>
<dbReference type="AlphaFoldDB" id="A0A5R9IE80"/>
<dbReference type="Pfam" id="PF11281">
    <property type="entry name" value="DUF3083"/>
    <property type="match status" value="1"/>
</dbReference>
<dbReference type="RefSeq" id="WP_138321759.1">
    <property type="nucleotide sequence ID" value="NZ_VCBC01000024.1"/>
</dbReference>
<proteinExistence type="predicted"/>
<evidence type="ECO:0000313" key="1">
    <source>
        <dbReference type="EMBL" id="TLU59920.1"/>
    </source>
</evidence>
<gene>
    <name evidence="1" type="ORF">FE810_16665</name>
</gene>
<accession>A0A5R9IE80</accession>
<organism evidence="1 2">
    <name type="scientific">Thalassotalea litorea</name>
    <dbReference type="NCBI Taxonomy" id="2020715"/>
    <lineage>
        <taxon>Bacteria</taxon>
        <taxon>Pseudomonadati</taxon>
        <taxon>Pseudomonadota</taxon>
        <taxon>Gammaproteobacteria</taxon>
        <taxon>Alteromonadales</taxon>
        <taxon>Colwelliaceae</taxon>
        <taxon>Thalassotalea</taxon>
    </lineage>
</organism>
<sequence>MLQHRTRSSLIRKRSAAHKVYVPATARQNQYLLIEVKPDSLLTQFQSTYPQTIPEQFYQALTASFFQMCAQHNIENASFIAKDKLVRVIYSEEQQVIETDQQLLFLYNPTTHQGRQRFYDPQRWARKIQLLFLATGEDIRENAPQFHQKITQLITEFVKQNGLHLNEIEVKDFQHLTYDVFAAHKGEKRTQPHGFRPIEQRYLQQQLILPAQRQTMTFAIANLPVTNGLLRLCDIDGDAMDPYNPLYTLIADRFTKLARQYNLNHLAMVANGRIPIIRQSDEDSIVPEGELLNLGFDTHAINGLLVSQWDASKLVETIRLVFIASDHNCSHRGYGRFINQVTQVLAQLATQLGYTKEKDTITLRVHQHLMHQLPEQN</sequence>
<dbReference type="EMBL" id="VCBC01000024">
    <property type="protein sequence ID" value="TLU59920.1"/>
    <property type="molecule type" value="Genomic_DNA"/>
</dbReference>
<dbReference type="OrthoDB" id="6288569at2"/>
<name>A0A5R9IE80_9GAMM</name>
<dbReference type="InterPro" id="IPR021433">
    <property type="entry name" value="DUF3083"/>
</dbReference>
<reference evidence="1 2" key="1">
    <citation type="submission" date="2019-05" db="EMBL/GenBank/DDBJ databases">
        <title>Genome sequences of Thalassotalea litorea 1K03283.</title>
        <authorList>
            <person name="Zhang D."/>
        </authorList>
    </citation>
    <scope>NUCLEOTIDE SEQUENCE [LARGE SCALE GENOMIC DNA]</scope>
    <source>
        <strain evidence="1 2">MCCC 1K03283</strain>
    </source>
</reference>
<evidence type="ECO:0000313" key="2">
    <source>
        <dbReference type="Proteomes" id="UP000307790"/>
    </source>
</evidence>
<keyword evidence="2" id="KW-1185">Reference proteome</keyword>
<dbReference type="Proteomes" id="UP000307790">
    <property type="component" value="Unassembled WGS sequence"/>
</dbReference>